<reference evidence="1" key="1">
    <citation type="submission" date="2021-01" db="EMBL/GenBank/DDBJ databases">
        <authorList>
            <person name="Corre E."/>
            <person name="Pelletier E."/>
            <person name="Niang G."/>
            <person name="Scheremetjew M."/>
            <person name="Finn R."/>
            <person name="Kale V."/>
            <person name="Holt S."/>
            <person name="Cochrane G."/>
            <person name="Meng A."/>
            <person name="Brown T."/>
            <person name="Cohen L."/>
        </authorList>
    </citation>
    <scope>NUCLEOTIDE SEQUENCE</scope>
    <source>
        <strain evidence="1">FSP1.4</strain>
    </source>
</reference>
<gene>
    <name evidence="1" type="ORF">EHAR0213_LOCUS4994</name>
</gene>
<evidence type="ECO:0000313" key="1">
    <source>
        <dbReference type="EMBL" id="CAE0346084.1"/>
    </source>
</evidence>
<dbReference type="EMBL" id="HBII01011691">
    <property type="protein sequence ID" value="CAE0346084.1"/>
    <property type="molecule type" value="Transcribed_RNA"/>
</dbReference>
<proteinExistence type="predicted"/>
<protein>
    <submittedName>
        <fullName evidence="1">Uncharacterized protein</fullName>
    </submittedName>
</protein>
<name>A0A7S3J828_9SPIT</name>
<accession>A0A7S3J828</accession>
<dbReference type="AlphaFoldDB" id="A0A7S3J828"/>
<organism evidence="1">
    <name type="scientific">Euplotes harpa</name>
    <dbReference type="NCBI Taxonomy" id="151035"/>
    <lineage>
        <taxon>Eukaryota</taxon>
        <taxon>Sar</taxon>
        <taxon>Alveolata</taxon>
        <taxon>Ciliophora</taxon>
        <taxon>Intramacronucleata</taxon>
        <taxon>Spirotrichea</taxon>
        <taxon>Hypotrichia</taxon>
        <taxon>Euplotida</taxon>
        <taxon>Euplotidae</taxon>
        <taxon>Euplotes</taxon>
    </lineage>
</organism>
<sequence>MYSRELWDQALTEARSEWSPAPFNNPRVEGIALNWFRFEQYGKGHSSRLFYNETPNPMFYRHGGHFDDVEGLHSFKYADQHHEDILGFDTTTTEGRKALIAEIKRYRTMVPELFEHDTPENLDELSFDGKYVSKEAHFQRMFNHYRKHVFNNHVREAVESGKITEDDASAAKAFFDHDGLPSASMIALGQKGLLSGKAGYSSFVRLLDAVGLGEFKRCPRTAMPIEEQFTKLLDSTFKITEAGMNKALPLLVVDSKQRDKVRAMIDAGETAAAILPKESTKRLA</sequence>